<proteinExistence type="predicted"/>
<dbReference type="CDD" id="cd08152">
    <property type="entry name" value="y4iL_like"/>
    <property type="match status" value="1"/>
</dbReference>
<name>A0ABN2GPS8_9ACTN</name>
<gene>
    <name evidence="1" type="ORF">GCM10009765_25230</name>
</gene>
<evidence type="ECO:0000313" key="2">
    <source>
        <dbReference type="Proteomes" id="UP001500618"/>
    </source>
</evidence>
<dbReference type="InterPro" id="IPR020835">
    <property type="entry name" value="Catalase_sf"/>
</dbReference>
<dbReference type="SUPFAM" id="SSF56634">
    <property type="entry name" value="Heme-dependent catalase-like"/>
    <property type="match status" value="1"/>
</dbReference>
<evidence type="ECO:0000313" key="1">
    <source>
        <dbReference type="EMBL" id="GAA1674812.1"/>
    </source>
</evidence>
<protein>
    <submittedName>
        <fullName evidence="1">Catalase family protein</fullName>
    </submittedName>
</protein>
<sequence>MAFVKFEDYVPVVRPDFQSELDTILAAVVQRTTASAETESPGHAIRAAHAKSYGLARATVTVHADLPPAYAQGIYATPGTYEAAVRYSNGLGHIRPDGYLGAACGMGIKIIGIPGPSLLDDESDATTFDYNLINNATFFCNTVHDYVTIEPLFAALPDALVNETSRRQWLHDFLTDAGTLPPEKWLWDELLSMLSFTSIGRQNLLTYTYWSMAAVRHGDYIAKIRTQPTPSSLDGVTHGAVEVTADGEAYRNTLVAEMGERDHQFAVQVQLCADLNLMPVENTSRQWPEAASPFVTVATIDIPRQDISSADNLAVADSTSITPWRVREEHRPLGEIMEVRREVYRKSSILRHEINKQARREPASLADLFG</sequence>
<organism evidence="1 2">
    <name type="scientific">Fodinicola feengrottensis</name>
    <dbReference type="NCBI Taxonomy" id="435914"/>
    <lineage>
        <taxon>Bacteria</taxon>
        <taxon>Bacillati</taxon>
        <taxon>Actinomycetota</taxon>
        <taxon>Actinomycetes</taxon>
        <taxon>Mycobacteriales</taxon>
        <taxon>Fodinicola</taxon>
    </lineage>
</organism>
<dbReference type="RefSeq" id="WP_344309995.1">
    <property type="nucleotide sequence ID" value="NZ_BAAANY010000008.1"/>
</dbReference>
<dbReference type="PANTHER" id="PTHR36195:SF4">
    <property type="entry name" value="DOMAIN PROTEIN, PUTATIVE (AFU_ORTHOLOGUE AFUA_5G01990)-RELATED"/>
    <property type="match status" value="1"/>
</dbReference>
<dbReference type="Proteomes" id="UP001500618">
    <property type="component" value="Unassembled WGS sequence"/>
</dbReference>
<dbReference type="Gene3D" id="2.40.180.10">
    <property type="entry name" value="Catalase core domain"/>
    <property type="match status" value="1"/>
</dbReference>
<reference evidence="1 2" key="1">
    <citation type="journal article" date="2019" name="Int. J. Syst. Evol. Microbiol.">
        <title>The Global Catalogue of Microorganisms (GCM) 10K type strain sequencing project: providing services to taxonomists for standard genome sequencing and annotation.</title>
        <authorList>
            <consortium name="The Broad Institute Genomics Platform"/>
            <consortium name="The Broad Institute Genome Sequencing Center for Infectious Disease"/>
            <person name="Wu L."/>
            <person name="Ma J."/>
        </authorList>
    </citation>
    <scope>NUCLEOTIDE SEQUENCE [LARGE SCALE GENOMIC DNA]</scope>
    <source>
        <strain evidence="1 2">JCM 14718</strain>
    </source>
</reference>
<accession>A0ABN2GPS8</accession>
<dbReference type="PANTHER" id="PTHR36195">
    <property type="entry name" value="DOMAIN PROTEIN, PUTATIVE (AFU_ORTHOLOGUE AFUA_5G01990)-RELATED-RELATED"/>
    <property type="match status" value="1"/>
</dbReference>
<dbReference type="EMBL" id="BAAANY010000008">
    <property type="protein sequence ID" value="GAA1674812.1"/>
    <property type="molecule type" value="Genomic_DNA"/>
</dbReference>
<comment type="caution">
    <text evidence="1">The sequence shown here is derived from an EMBL/GenBank/DDBJ whole genome shotgun (WGS) entry which is preliminary data.</text>
</comment>
<keyword evidence="2" id="KW-1185">Reference proteome</keyword>